<evidence type="ECO:0000256" key="5">
    <source>
        <dbReference type="ARBA" id="ARBA00022842"/>
    </source>
</evidence>
<evidence type="ECO:0000256" key="2">
    <source>
        <dbReference type="ARBA" id="ARBA00022679"/>
    </source>
</evidence>
<dbReference type="RefSeq" id="WP_349163336.1">
    <property type="nucleotide sequence ID" value="NZ_JBBMFE010000001.1"/>
</dbReference>
<feature type="binding site" evidence="8">
    <location>
        <position position="100"/>
    </location>
    <ligand>
        <name>GTP</name>
        <dbReference type="ChEBI" id="CHEBI:37565"/>
    </ligand>
</feature>
<dbReference type="Proteomes" id="UP001438008">
    <property type="component" value="Unassembled WGS sequence"/>
</dbReference>
<keyword evidence="5 8" id="KW-0460">Magnesium</keyword>
<protein>
    <recommendedName>
        <fullName evidence="8">Probable molybdenum cofactor guanylyltransferase</fullName>
        <shortName evidence="8">MoCo guanylyltransferase</shortName>
        <ecNumber evidence="8">2.7.7.77</ecNumber>
    </recommendedName>
    <alternativeName>
        <fullName evidence="8">GTP:molybdopterin guanylyltransferase</fullName>
    </alternativeName>
    <alternativeName>
        <fullName evidence="8">Mo-MPT guanylyltransferase</fullName>
    </alternativeName>
    <alternativeName>
        <fullName evidence="8">Molybdopterin guanylyltransferase</fullName>
    </alternativeName>
    <alternativeName>
        <fullName evidence="8">Molybdopterin-guanine dinucleotide synthase</fullName>
        <shortName evidence="8">MGD synthase</shortName>
    </alternativeName>
</protein>
<name>A0ABV1FCD5_9FIRM</name>
<keyword evidence="11" id="KW-1185">Reference proteome</keyword>
<keyword evidence="7 8" id="KW-0501">Molybdenum cofactor biosynthesis</keyword>
<dbReference type="HAMAP" id="MF_00316">
    <property type="entry name" value="MobA"/>
    <property type="match status" value="1"/>
</dbReference>
<dbReference type="GO" id="GO:0061603">
    <property type="term" value="F:molybdenum cofactor guanylyltransferase activity"/>
    <property type="evidence" value="ECO:0007669"/>
    <property type="project" value="UniProtKB-EC"/>
</dbReference>
<comment type="caution">
    <text evidence="8">Lacks conserved residue(s) required for the propagation of feature annotation.</text>
</comment>
<keyword evidence="4 8" id="KW-0547">Nucleotide-binding</keyword>
<evidence type="ECO:0000256" key="7">
    <source>
        <dbReference type="ARBA" id="ARBA00023150"/>
    </source>
</evidence>
<feature type="binding site" evidence="8">
    <location>
        <position position="71"/>
    </location>
    <ligand>
        <name>GTP</name>
        <dbReference type="ChEBI" id="CHEBI:37565"/>
    </ligand>
</feature>
<dbReference type="EC" id="2.7.7.77" evidence="8"/>
<evidence type="ECO:0000313" key="11">
    <source>
        <dbReference type="Proteomes" id="UP001438008"/>
    </source>
</evidence>
<comment type="subcellular location">
    <subcellularLocation>
        <location evidence="8">Cytoplasm</location>
    </subcellularLocation>
</comment>
<feature type="domain" description="MobA-like NTP transferase" evidence="9">
    <location>
        <begin position="14"/>
        <end position="155"/>
    </location>
</feature>
<comment type="domain">
    <text evidence="8">The N-terminal domain determines nucleotide recognition and specific binding, while the C-terminal domain determines the specific binding to the target protein.</text>
</comment>
<keyword evidence="1 8" id="KW-0963">Cytoplasm</keyword>
<keyword evidence="10" id="KW-0548">Nucleotidyltransferase</keyword>
<evidence type="ECO:0000256" key="3">
    <source>
        <dbReference type="ARBA" id="ARBA00022723"/>
    </source>
</evidence>
<evidence type="ECO:0000256" key="4">
    <source>
        <dbReference type="ARBA" id="ARBA00022741"/>
    </source>
</evidence>
<feature type="binding site" evidence="8">
    <location>
        <position position="28"/>
    </location>
    <ligand>
        <name>GTP</name>
        <dbReference type="ChEBI" id="CHEBI:37565"/>
    </ligand>
</feature>
<reference evidence="10 11" key="1">
    <citation type="submission" date="2024-03" db="EMBL/GenBank/DDBJ databases">
        <title>Human intestinal bacterial collection.</title>
        <authorList>
            <person name="Pauvert C."/>
            <person name="Hitch T.C.A."/>
            <person name="Clavel T."/>
        </authorList>
    </citation>
    <scope>NUCLEOTIDE SEQUENCE [LARGE SCALE GENOMIC DNA]</scope>
    <source>
        <strain evidence="10 11">CLA-AA-H132</strain>
    </source>
</reference>
<dbReference type="PANTHER" id="PTHR19136:SF81">
    <property type="entry name" value="MOLYBDENUM COFACTOR GUANYLYLTRANSFERASE"/>
    <property type="match status" value="1"/>
</dbReference>
<comment type="function">
    <text evidence="8">Transfers a GMP moiety from GTP to Mo-molybdopterin (Mo-MPT) cofactor (Moco or molybdenum cofactor) to form Mo-molybdopterin guanine dinucleotide (Mo-MGD) cofactor.</text>
</comment>
<dbReference type="CDD" id="cd02503">
    <property type="entry name" value="MobA"/>
    <property type="match status" value="1"/>
</dbReference>
<comment type="cofactor">
    <cofactor evidence="8">
        <name>Mg(2+)</name>
        <dbReference type="ChEBI" id="CHEBI:18420"/>
    </cofactor>
</comment>
<dbReference type="Pfam" id="PF12804">
    <property type="entry name" value="NTP_transf_3"/>
    <property type="match status" value="1"/>
</dbReference>
<proteinExistence type="inferred from homology"/>
<gene>
    <name evidence="8" type="primary">mobA</name>
    <name evidence="10" type="ORF">WMO29_00695</name>
</gene>
<feature type="binding site" evidence="8">
    <location>
        <position position="100"/>
    </location>
    <ligand>
        <name>Mg(2+)</name>
        <dbReference type="ChEBI" id="CHEBI:18420"/>
    </ligand>
</feature>
<evidence type="ECO:0000256" key="1">
    <source>
        <dbReference type="ARBA" id="ARBA00022490"/>
    </source>
</evidence>
<keyword evidence="2 8" id="KW-0808">Transferase</keyword>
<keyword evidence="3 8" id="KW-0479">Metal-binding</keyword>
<evidence type="ECO:0000259" key="9">
    <source>
        <dbReference type="Pfam" id="PF12804"/>
    </source>
</evidence>
<dbReference type="PANTHER" id="PTHR19136">
    <property type="entry name" value="MOLYBDENUM COFACTOR GUANYLYLTRANSFERASE"/>
    <property type="match status" value="1"/>
</dbReference>
<dbReference type="EMBL" id="JBBMFE010000001">
    <property type="protein sequence ID" value="MEQ2471027.1"/>
    <property type="molecule type" value="Genomic_DNA"/>
</dbReference>
<dbReference type="Gene3D" id="3.90.550.10">
    <property type="entry name" value="Spore Coat Polysaccharide Biosynthesis Protein SpsA, Chain A"/>
    <property type="match status" value="1"/>
</dbReference>
<dbReference type="InterPro" id="IPR013482">
    <property type="entry name" value="Molybde_CF_guanTrfase"/>
</dbReference>
<dbReference type="SUPFAM" id="SSF53448">
    <property type="entry name" value="Nucleotide-diphospho-sugar transferases"/>
    <property type="match status" value="1"/>
</dbReference>
<evidence type="ECO:0000256" key="8">
    <source>
        <dbReference type="HAMAP-Rule" id="MF_00316"/>
    </source>
</evidence>
<evidence type="ECO:0000313" key="10">
    <source>
        <dbReference type="EMBL" id="MEQ2471027.1"/>
    </source>
</evidence>
<dbReference type="InterPro" id="IPR025877">
    <property type="entry name" value="MobA-like_NTP_Trfase"/>
</dbReference>
<comment type="caution">
    <text evidence="10">The sequence shown here is derived from an EMBL/GenBank/DDBJ whole genome shotgun (WGS) entry which is preliminary data.</text>
</comment>
<comment type="similarity">
    <text evidence="8">Belongs to the MobA family.</text>
</comment>
<keyword evidence="6 8" id="KW-0342">GTP-binding</keyword>
<organism evidence="10 11">
    <name type="scientific">Laedolimicola intestinihominis</name>
    <dbReference type="NCBI Taxonomy" id="3133166"/>
    <lineage>
        <taxon>Bacteria</taxon>
        <taxon>Bacillati</taxon>
        <taxon>Bacillota</taxon>
        <taxon>Clostridia</taxon>
        <taxon>Lachnospirales</taxon>
        <taxon>Lachnospiraceae</taxon>
        <taxon>Laedolimicola</taxon>
    </lineage>
</organism>
<accession>A0ABV1FCD5</accession>
<comment type="catalytic activity">
    <reaction evidence="8">
        <text>Mo-molybdopterin + GTP + H(+) = Mo-molybdopterin guanine dinucleotide + diphosphate</text>
        <dbReference type="Rhea" id="RHEA:34243"/>
        <dbReference type="ChEBI" id="CHEBI:15378"/>
        <dbReference type="ChEBI" id="CHEBI:33019"/>
        <dbReference type="ChEBI" id="CHEBI:37565"/>
        <dbReference type="ChEBI" id="CHEBI:71302"/>
        <dbReference type="ChEBI" id="CHEBI:71310"/>
        <dbReference type="EC" id="2.7.7.77"/>
    </reaction>
</comment>
<evidence type="ECO:0000256" key="6">
    <source>
        <dbReference type="ARBA" id="ARBA00023134"/>
    </source>
</evidence>
<sequence>MPENKRPGAGVSMVVLAGGRSSRMGSDKCDLKIEKSTFLEWQIEKGRALGITDIQVSGYHGAACSVPVTPDRFPGKGPLGGLESCFRRAREEQVLVLGVDIPLVPAEELERLVIQSREKQKKAVILRHRGKEEPLAGVYDRDLADEMLAEIRERKGSVFAFLNRIGYDICESTAPEESFANINRPEDYHRRIVQKVSDK</sequence>
<feature type="binding site" evidence="8">
    <location>
        <begin position="16"/>
        <end position="18"/>
    </location>
    <ligand>
        <name>GTP</name>
        <dbReference type="ChEBI" id="CHEBI:37565"/>
    </ligand>
</feature>
<dbReference type="InterPro" id="IPR029044">
    <property type="entry name" value="Nucleotide-diphossugar_trans"/>
</dbReference>